<feature type="domain" description="Fibronectin type-III" evidence="1">
    <location>
        <begin position="73"/>
        <end position="107"/>
    </location>
</feature>
<dbReference type="PROSITE" id="PS50853">
    <property type="entry name" value="FN3"/>
    <property type="match status" value="2"/>
</dbReference>
<keyword evidence="3" id="KW-1185">Reference proteome</keyword>
<dbReference type="InterPro" id="IPR013783">
    <property type="entry name" value="Ig-like_fold"/>
</dbReference>
<sequence length="107" mass="11708">PNGIVNLYRLFSNSTRGTDVVLSEGTATQQTIHGLKPFTTYAVGVEACTCFNCCTKGPVAQLTTQPAPPSQQPPPHIHTITSRTAFFQWNAPRSPNGIVESYELHMY</sequence>
<dbReference type="InterPro" id="IPR003961">
    <property type="entry name" value="FN3_dom"/>
</dbReference>
<proteinExistence type="predicted"/>
<dbReference type="PANTHER" id="PTHR46957:SF3">
    <property type="entry name" value="CYTOKINE RECEPTOR"/>
    <property type="match status" value="1"/>
</dbReference>
<feature type="non-terminal residue" evidence="2">
    <location>
        <position position="107"/>
    </location>
</feature>
<dbReference type="OrthoDB" id="5984158at2759"/>
<dbReference type="GO" id="GO:0016020">
    <property type="term" value="C:membrane"/>
    <property type="evidence" value="ECO:0007669"/>
    <property type="project" value="UniProtKB-SubCell"/>
</dbReference>
<dbReference type="InterPro" id="IPR050713">
    <property type="entry name" value="RTP_Phos/Ushers"/>
</dbReference>
<feature type="domain" description="Fibronectin type-III" evidence="1">
    <location>
        <begin position="1"/>
        <end position="67"/>
    </location>
</feature>
<dbReference type="EMBL" id="JAHGAV010000296">
    <property type="protein sequence ID" value="KAG6926806.1"/>
    <property type="molecule type" value="Genomic_DNA"/>
</dbReference>
<comment type="caution">
    <text evidence="2">The sequence shown here is derived from an EMBL/GenBank/DDBJ whole genome shotgun (WGS) entry which is preliminary data.</text>
</comment>
<reference evidence="2 3" key="1">
    <citation type="journal article" date="2020" name="G3 (Bethesda)">
        <title>Draft Genome of the Common Snapping Turtle, Chelydra serpentina, a Model for Phenotypic Plasticity in Reptiles.</title>
        <authorList>
            <person name="Das D."/>
            <person name="Singh S.K."/>
            <person name="Bierstedt J."/>
            <person name="Erickson A."/>
            <person name="Galli G.L.J."/>
            <person name="Crossley D.A. 2nd"/>
            <person name="Rhen T."/>
        </authorList>
    </citation>
    <scope>NUCLEOTIDE SEQUENCE [LARGE SCALE GENOMIC DNA]</scope>
    <source>
        <strain evidence="2">KW</strain>
    </source>
</reference>
<evidence type="ECO:0000313" key="3">
    <source>
        <dbReference type="Proteomes" id="UP000765507"/>
    </source>
</evidence>
<feature type="non-terminal residue" evidence="2">
    <location>
        <position position="1"/>
    </location>
</feature>
<dbReference type="Gene3D" id="2.60.40.10">
    <property type="entry name" value="Immunoglobulins"/>
    <property type="match status" value="2"/>
</dbReference>
<evidence type="ECO:0000313" key="2">
    <source>
        <dbReference type="EMBL" id="KAG6926806.1"/>
    </source>
</evidence>
<protein>
    <submittedName>
        <fullName evidence="2">Usherin</fullName>
    </submittedName>
</protein>
<gene>
    <name evidence="2" type="primary">USH2A</name>
    <name evidence="2" type="ORF">G0U57_011035</name>
</gene>
<name>A0A8T1SCW6_CHESE</name>
<dbReference type="AlphaFoldDB" id="A0A8T1SCW6"/>
<dbReference type="CDD" id="cd00063">
    <property type="entry name" value="FN3"/>
    <property type="match status" value="1"/>
</dbReference>
<dbReference type="Proteomes" id="UP000765507">
    <property type="component" value="Unassembled WGS sequence"/>
</dbReference>
<dbReference type="InterPro" id="IPR036116">
    <property type="entry name" value="FN3_sf"/>
</dbReference>
<evidence type="ECO:0000259" key="1">
    <source>
        <dbReference type="PROSITE" id="PS50853"/>
    </source>
</evidence>
<dbReference type="SUPFAM" id="SSF49265">
    <property type="entry name" value="Fibronectin type III"/>
    <property type="match status" value="1"/>
</dbReference>
<accession>A0A8T1SCW6</accession>
<organism evidence="2 3">
    <name type="scientific">Chelydra serpentina</name>
    <name type="common">Snapping turtle</name>
    <name type="synonym">Testudo serpentina</name>
    <dbReference type="NCBI Taxonomy" id="8475"/>
    <lineage>
        <taxon>Eukaryota</taxon>
        <taxon>Metazoa</taxon>
        <taxon>Chordata</taxon>
        <taxon>Craniata</taxon>
        <taxon>Vertebrata</taxon>
        <taxon>Euteleostomi</taxon>
        <taxon>Archelosauria</taxon>
        <taxon>Testudinata</taxon>
        <taxon>Testudines</taxon>
        <taxon>Cryptodira</taxon>
        <taxon>Durocryptodira</taxon>
        <taxon>Americhelydia</taxon>
        <taxon>Chelydroidea</taxon>
        <taxon>Chelydridae</taxon>
        <taxon>Chelydra</taxon>
    </lineage>
</organism>
<dbReference type="PANTHER" id="PTHR46957">
    <property type="entry name" value="CYTOKINE RECEPTOR"/>
    <property type="match status" value="1"/>
</dbReference>